<reference evidence="1 2" key="1">
    <citation type="journal article" date="2007" name="Virology">
        <title>Shared and species-specific features among ichnovirus genomes.</title>
        <authorList>
            <person name="Tanaka K."/>
            <person name="Lapointe R."/>
            <person name="Barney W.E."/>
            <person name="Makkay A.M."/>
            <person name="Stoltz D."/>
            <person name="Cusson M."/>
            <person name="Webb B.A."/>
        </authorList>
    </citation>
    <scope>NUCLEOTIDE SEQUENCE [LARGE SCALE GENOMIC DNA]</scope>
</reference>
<dbReference type="Pfam" id="PF12132">
    <property type="entry name" value="DUF3587"/>
    <property type="match status" value="1"/>
</dbReference>
<dbReference type="RefSeq" id="YP_001031323.1">
    <property type="nucleotide sequence ID" value="NC_008991.1"/>
</dbReference>
<protein>
    <submittedName>
        <fullName evidence="1">Repeat element protein-d7.1</fullName>
    </submittedName>
</protein>
<accession>A2Q0L3</accession>
<name>A2Q0L3_9VIRU</name>
<sequence>MSELPGAAESESPEISGPMDSILHMADQLNLADYPVVVQSISTDGNENPSAPVNMLNLWNHEFRATFLNGKHVDIEYNFDAKRKEEDRVLINMNDLRPIFGGKLPPTKDQFASIFELYEFVKEEVQLDECSDYQHAACPCNLECAGEEFYGASEKPVVDECENKHFHHYCWEHILSWLINYLYTTILLLESEELFKEEIAEQYARFPEDIPYFQTGKRATPEFFLKCAHEIDMAIYEDEGAPNQIHIRNRNKRAG</sequence>
<dbReference type="EMBL" id="AB291201">
    <property type="protein sequence ID" value="BAF45728.1"/>
    <property type="molecule type" value="Genomic_DNA"/>
</dbReference>
<dbReference type="InterPro" id="IPR021982">
    <property type="entry name" value="REEP_Ichnovirus"/>
</dbReference>
<organism evidence="1 2">
    <name type="scientific">Ichnoviriform fugitivi</name>
    <dbReference type="NCBI Taxonomy" id="265522"/>
    <lineage>
        <taxon>Viruses</taxon>
        <taxon>Viruses incertae sedis</taxon>
        <taxon>Polydnaviriformidae</taxon>
        <taxon>Ichnoviriform</taxon>
    </lineage>
</organism>
<dbReference type="KEGG" id="vg:5076372"/>
<dbReference type="Proteomes" id="UP000204242">
    <property type="component" value="Genome"/>
</dbReference>
<evidence type="ECO:0000313" key="2">
    <source>
        <dbReference type="Proteomes" id="UP000204242"/>
    </source>
</evidence>
<dbReference type="GeneID" id="5076372"/>
<proteinExistence type="predicted"/>
<evidence type="ECO:0000313" key="1">
    <source>
        <dbReference type="EMBL" id="BAF45728.1"/>
    </source>
</evidence>
<dbReference type="OrthoDB" id="20at10482"/>